<evidence type="ECO:0000313" key="10">
    <source>
        <dbReference type="EMBL" id="RFB01750.1"/>
    </source>
</evidence>
<dbReference type="EMBL" id="QUQO01000002">
    <property type="protein sequence ID" value="RFB01750.1"/>
    <property type="molecule type" value="Genomic_DNA"/>
</dbReference>
<reference evidence="10 11" key="1">
    <citation type="submission" date="2018-08" db="EMBL/GenBank/DDBJ databases">
        <title>Parvularcula sp. SM1705, isolated from surface water of the South Sea China.</title>
        <authorList>
            <person name="Sun L."/>
        </authorList>
    </citation>
    <scope>NUCLEOTIDE SEQUENCE [LARGE SCALE GENOMIC DNA]</scope>
    <source>
        <strain evidence="10 11">SM1705</strain>
    </source>
</reference>
<comment type="subcellular location">
    <subcellularLocation>
        <location evidence="1">Cell membrane</location>
        <topology evidence="1">Multi-pass membrane protein</topology>
    </subcellularLocation>
</comment>
<feature type="transmembrane region" description="Helical" evidence="9">
    <location>
        <begin position="381"/>
        <end position="402"/>
    </location>
</feature>
<evidence type="ECO:0000256" key="1">
    <source>
        <dbReference type="ARBA" id="ARBA00004651"/>
    </source>
</evidence>
<accession>A0A371R8G9</accession>
<feature type="transmembrane region" description="Helical" evidence="9">
    <location>
        <begin position="9"/>
        <end position="27"/>
    </location>
</feature>
<dbReference type="Proteomes" id="UP000264589">
    <property type="component" value="Unassembled WGS sequence"/>
</dbReference>
<feature type="transmembrane region" description="Helical" evidence="9">
    <location>
        <begin position="444"/>
        <end position="463"/>
    </location>
</feature>
<keyword evidence="6 9" id="KW-1133">Transmembrane helix</keyword>
<keyword evidence="7" id="KW-0406">Ion transport</keyword>
<evidence type="ECO:0000256" key="5">
    <source>
        <dbReference type="ARBA" id="ARBA00022692"/>
    </source>
</evidence>
<dbReference type="AlphaFoldDB" id="A0A371R8G9"/>
<keyword evidence="4" id="KW-1003">Cell membrane</keyword>
<keyword evidence="3" id="KW-0813">Transport</keyword>
<feature type="transmembrane region" description="Helical" evidence="9">
    <location>
        <begin position="237"/>
        <end position="261"/>
    </location>
</feature>
<dbReference type="GO" id="GO:0030001">
    <property type="term" value="P:metal ion transport"/>
    <property type="evidence" value="ECO:0007669"/>
    <property type="project" value="UniProtKB-ARBA"/>
</dbReference>
<name>A0A371R8G9_9PROT</name>
<feature type="transmembrane region" description="Helical" evidence="9">
    <location>
        <begin position="39"/>
        <end position="61"/>
    </location>
</feature>
<sequence length="470" mass="49922">MRLGPISRFVSYACLAVGGAMIVPWVLAWSHAGESPAGYLLGIFISLSLGGLFLAVGLGYTRKPIVRSGMRELFLALLIFWGGIPFLAAIPFVIGGMPIHDGWFEAVSALTTTGGWLSDPAAHATDHDMIYRASLQWLGGLVTLATAGAVFVRPEFTGVAPLVPPFSRGESGSFIRAFDRAVWTFLPVYACITAAGFLCFLFAEVPIVDAATMAMSFLSTGGFVPAAGGILSYSPAAISIAMILMCFGAVNFIVISGLVLSRSSRMRSTQDEETAAFIILLPLMTLLYWLSAGAGDLDLLIPQFYNAVSILSTNGQIIGESPALLPVLVTAVIGGAAVSTAGGVKLMRWLVTIRRTGQELWKLTHPGGVLGKQPHVNELGIWIHALAFTMLLALIVLLTAFFGHPLETSATAAVAVVANAGPLIDLAPQMTADYARFEAPLRGFLGLAMIAGRLELVVFMVMLSRRFWLG</sequence>
<feature type="transmembrane region" description="Helical" evidence="9">
    <location>
        <begin position="323"/>
        <end position="344"/>
    </location>
</feature>
<dbReference type="Pfam" id="PF02386">
    <property type="entry name" value="TrkH"/>
    <property type="match status" value="1"/>
</dbReference>
<evidence type="ECO:0000256" key="8">
    <source>
        <dbReference type="ARBA" id="ARBA00023136"/>
    </source>
</evidence>
<evidence type="ECO:0000256" key="4">
    <source>
        <dbReference type="ARBA" id="ARBA00022475"/>
    </source>
</evidence>
<dbReference type="PANTHER" id="PTHR32024:SF2">
    <property type="entry name" value="TRK SYSTEM POTASSIUM UPTAKE PROTEIN TRKG-RELATED"/>
    <property type="match status" value="1"/>
</dbReference>
<organism evidence="10 11">
    <name type="scientific">Parvularcula marina</name>
    <dbReference type="NCBI Taxonomy" id="2292771"/>
    <lineage>
        <taxon>Bacteria</taxon>
        <taxon>Pseudomonadati</taxon>
        <taxon>Pseudomonadota</taxon>
        <taxon>Alphaproteobacteria</taxon>
        <taxon>Parvularculales</taxon>
        <taxon>Parvularculaceae</taxon>
        <taxon>Parvularcula</taxon>
    </lineage>
</organism>
<comment type="similarity">
    <text evidence="2">Belongs to the TrkH potassium transport family.</text>
</comment>
<keyword evidence="11" id="KW-1185">Reference proteome</keyword>
<gene>
    <name evidence="10" type="ORF">DX908_15900</name>
</gene>
<evidence type="ECO:0000256" key="9">
    <source>
        <dbReference type="SAM" id="Phobius"/>
    </source>
</evidence>
<proteinExistence type="inferred from homology"/>
<dbReference type="GO" id="GO:0005886">
    <property type="term" value="C:plasma membrane"/>
    <property type="evidence" value="ECO:0007669"/>
    <property type="project" value="UniProtKB-SubCell"/>
</dbReference>
<evidence type="ECO:0000256" key="2">
    <source>
        <dbReference type="ARBA" id="ARBA00009137"/>
    </source>
</evidence>
<dbReference type="InParanoid" id="A0A371R8G9"/>
<feature type="transmembrane region" description="Helical" evidence="9">
    <location>
        <begin position="273"/>
        <end position="290"/>
    </location>
</feature>
<evidence type="ECO:0000313" key="11">
    <source>
        <dbReference type="Proteomes" id="UP000264589"/>
    </source>
</evidence>
<evidence type="ECO:0000256" key="3">
    <source>
        <dbReference type="ARBA" id="ARBA00022448"/>
    </source>
</evidence>
<feature type="transmembrane region" description="Helical" evidence="9">
    <location>
        <begin position="73"/>
        <end position="94"/>
    </location>
</feature>
<keyword evidence="8 9" id="KW-0472">Membrane</keyword>
<protein>
    <submittedName>
        <fullName evidence="10">TrkH family potassium uptake protein</fullName>
    </submittedName>
</protein>
<evidence type="ECO:0000256" key="7">
    <source>
        <dbReference type="ARBA" id="ARBA00023065"/>
    </source>
</evidence>
<dbReference type="PANTHER" id="PTHR32024">
    <property type="entry name" value="TRK SYSTEM POTASSIUM UPTAKE PROTEIN TRKG-RELATED"/>
    <property type="match status" value="1"/>
</dbReference>
<feature type="transmembrane region" description="Helical" evidence="9">
    <location>
        <begin position="181"/>
        <end position="203"/>
    </location>
</feature>
<dbReference type="GO" id="GO:0008324">
    <property type="term" value="F:monoatomic cation transmembrane transporter activity"/>
    <property type="evidence" value="ECO:0007669"/>
    <property type="project" value="InterPro"/>
</dbReference>
<keyword evidence="5 9" id="KW-0812">Transmembrane</keyword>
<evidence type="ECO:0000256" key="6">
    <source>
        <dbReference type="ARBA" id="ARBA00022989"/>
    </source>
</evidence>
<comment type="caution">
    <text evidence="10">The sequence shown here is derived from an EMBL/GenBank/DDBJ whole genome shotgun (WGS) entry which is preliminary data.</text>
</comment>
<dbReference type="InterPro" id="IPR003445">
    <property type="entry name" value="Cat_transpt"/>
</dbReference>